<dbReference type="EMBL" id="JAASRO010000001">
    <property type="protein sequence ID" value="NIK57277.1"/>
    <property type="molecule type" value="Genomic_DNA"/>
</dbReference>
<dbReference type="InterPro" id="IPR007627">
    <property type="entry name" value="RNA_pol_sigma70_r2"/>
</dbReference>
<dbReference type="SUPFAM" id="SSF88659">
    <property type="entry name" value="Sigma3 and sigma4 domains of RNA polymerase sigma factors"/>
    <property type="match status" value="1"/>
</dbReference>
<evidence type="ECO:0000256" key="5">
    <source>
        <dbReference type="ARBA" id="ARBA00023163"/>
    </source>
</evidence>
<protein>
    <submittedName>
        <fullName evidence="8">RNA polymerase sigma-70 factor (ECF subfamily)</fullName>
    </submittedName>
</protein>
<dbReference type="PANTHER" id="PTHR43133:SF8">
    <property type="entry name" value="RNA POLYMERASE SIGMA FACTOR HI_1459-RELATED"/>
    <property type="match status" value="1"/>
</dbReference>
<dbReference type="AlphaFoldDB" id="A0A7X5VB47"/>
<feature type="domain" description="RNA polymerase sigma factor 70 region 4 type 2" evidence="7">
    <location>
        <begin position="113"/>
        <end position="165"/>
    </location>
</feature>
<reference evidence="8 9" key="1">
    <citation type="submission" date="2020-03" db="EMBL/GenBank/DDBJ databases">
        <title>Sequencing the genomes of 1000 actinobacteria strains.</title>
        <authorList>
            <person name="Klenk H.-P."/>
        </authorList>
    </citation>
    <scope>NUCLEOTIDE SEQUENCE [LARGE SCALE GENOMIC DNA]</scope>
    <source>
        <strain evidence="8 9">DSM 45490</strain>
    </source>
</reference>
<name>A0A7X5VB47_9ACTN</name>
<feature type="domain" description="RNA polymerase sigma-70 region 2" evidence="6">
    <location>
        <begin position="23"/>
        <end position="86"/>
    </location>
</feature>
<dbReference type="Proteomes" id="UP000555407">
    <property type="component" value="Unassembled WGS sequence"/>
</dbReference>
<evidence type="ECO:0000256" key="1">
    <source>
        <dbReference type="ARBA" id="ARBA00010641"/>
    </source>
</evidence>
<dbReference type="InterPro" id="IPR013249">
    <property type="entry name" value="RNA_pol_sigma70_r4_t2"/>
</dbReference>
<dbReference type="GO" id="GO:0006352">
    <property type="term" value="P:DNA-templated transcription initiation"/>
    <property type="evidence" value="ECO:0007669"/>
    <property type="project" value="InterPro"/>
</dbReference>
<dbReference type="InterPro" id="IPR036388">
    <property type="entry name" value="WH-like_DNA-bd_sf"/>
</dbReference>
<dbReference type="NCBIfam" id="TIGR02937">
    <property type="entry name" value="sigma70-ECF"/>
    <property type="match status" value="1"/>
</dbReference>
<evidence type="ECO:0000313" key="9">
    <source>
        <dbReference type="Proteomes" id="UP000555407"/>
    </source>
</evidence>
<evidence type="ECO:0000256" key="2">
    <source>
        <dbReference type="ARBA" id="ARBA00023015"/>
    </source>
</evidence>
<dbReference type="Gene3D" id="1.10.1740.10">
    <property type="match status" value="1"/>
</dbReference>
<accession>A0A7X5VB47</accession>
<dbReference type="InterPro" id="IPR014284">
    <property type="entry name" value="RNA_pol_sigma-70_dom"/>
</dbReference>
<keyword evidence="4" id="KW-0238">DNA-binding</keyword>
<dbReference type="InterPro" id="IPR039425">
    <property type="entry name" value="RNA_pol_sigma-70-like"/>
</dbReference>
<evidence type="ECO:0000313" key="8">
    <source>
        <dbReference type="EMBL" id="NIK57277.1"/>
    </source>
</evidence>
<organism evidence="8 9">
    <name type="scientific">Kribbella shirazensis</name>
    <dbReference type="NCBI Taxonomy" id="1105143"/>
    <lineage>
        <taxon>Bacteria</taxon>
        <taxon>Bacillati</taxon>
        <taxon>Actinomycetota</taxon>
        <taxon>Actinomycetes</taxon>
        <taxon>Propionibacteriales</taxon>
        <taxon>Kribbellaceae</taxon>
        <taxon>Kribbella</taxon>
    </lineage>
</organism>
<gene>
    <name evidence="8" type="ORF">BJY22_002994</name>
</gene>
<evidence type="ECO:0000256" key="3">
    <source>
        <dbReference type="ARBA" id="ARBA00023082"/>
    </source>
</evidence>
<dbReference type="InterPro" id="IPR013324">
    <property type="entry name" value="RNA_pol_sigma_r3/r4-like"/>
</dbReference>
<keyword evidence="5" id="KW-0804">Transcription</keyword>
<keyword evidence="3" id="KW-0731">Sigma factor</keyword>
<evidence type="ECO:0000259" key="6">
    <source>
        <dbReference type="Pfam" id="PF04542"/>
    </source>
</evidence>
<dbReference type="Pfam" id="PF08281">
    <property type="entry name" value="Sigma70_r4_2"/>
    <property type="match status" value="1"/>
</dbReference>
<comment type="caution">
    <text evidence="8">The sequence shown here is derived from an EMBL/GenBank/DDBJ whole genome shotgun (WGS) entry which is preliminary data.</text>
</comment>
<dbReference type="SUPFAM" id="SSF88946">
    <property type="entry name" value="Sigma2 domain of RNA polymerase sigma factors"/>
    <property type="match status" value="1"/>
</dbReference>
<dbReference type="GO" id="GO:0003677">
    <property type="term" value="F:DNA binding"/>
    <property type="evidence" value="ECO:0007669"/>
    <property type="project" value="UniProtKB-KW"/>
</dbReference>
<keyword evidence="9" id="KW-1185">Reference proteome</keyword>
<dbReference type="InterPro" id="IPR013325">
    <property type="entry name" value="RNA_pol_sigma_r2"/>
</dbReference>
<evidence type="ECO:0000256" key="4">
    <source>
        <dbReference type="ARBA" id="ARBA00023125"/>
    </source>
</evidence>
<dbReference type="PANTHER" id="PTHR43133">
    <property type="entry name" value="RNA POLYMERASE ECF-TYPE SIGMA FACTO"/>
    <property type="match status" value="1"/>
</dbReference>
<dbReference type="Pfam" id="PF04542">
    <property type="entry name" value="Sigma70_r2"/>
    <property type="match status" value="1"/>
</dbReference>
<dbReference type="RefSeq" id="WP_238350365.1">
    <property type="nucleotide sequence ID" value="NZ_JAASRO010000001.1"/>
</dbReference>
<dbReference type="CDD" id="cd06171">
    <property type="entry name" value="Sigma70_r4"/>
    <property type="match status" value="1"/>
</dbReference>
<dbReference type="GO" id="GO:0016987">
    <property type="term" value="F:sigma factor activity"/>
    <property type="evidence" value="ECO:0007669"/>
    <property type="project" value="UniProtKB-KW"/>
</dbReference>
<evidence type="ECO:0000259" key="7">
    <source>
        <dbReference type="Pfam" id="PF08281"/>
    </source>
</evidence>
<comment type="similarity">
    <text evidence="1">Belongs to the sigma-70 factor family. ECF subfamily.</text>
</comment>
<sequence>MTDEPVAGVAGPPGDGVGFVAWVRPHLAAMARLAARLAVGADRDDIVQEALARAWVKRSQYDPSRGTPSAWLLAITADQARKAVRRMRAGGASLSVVDDSAGPSVRPDLDARMDVEHAIGSLTDRQRLAVDCYYFADLSIADTAAVMRCSEGTVKSTLSDARARLRTLLEVTE</sequence>
<keyword evidence="2" id="KW-0805">Transcription regulation</keyword>
<proteinExistence type="inferred from homology"/>
<dbReference type="Gene3D" id="1.10.10.10">
    <property type="entry name" value="Winged helix-like DNA-binding domain superfamily/Winged helix DNA-binding domain"/>
    <property type="match status" value="1"/>
</dbReference>